<protein>
    <submittedName>
        <fullName evidence="10">Carboxypeptidase E</fullName>
    </submittedName>
</protein>
<keyword evidence="7" id="KW-0325">Glycoprotein</keyword>
<dbReference type="Gene3D" id="3.40.630.10">
    <property type="entry name" value="Zn peptidases"/>
    <property type="match status" value="1"/>
</dbReference>
<keyword evidence="11" id="KW-1185">Reference proteome</keyword>
<gene>
    <name evidence="10" type="primary">CPE</name>
    <name evidence="10" type="ORF">FJT64_004309</name>
</gene>
<accession>A0A6A4W8Q8</accession>
<evidence type="ECO:0000256" key="4">
    <source>
        <dbReference type="ARBA" id="ARBA00022723"/>
    </source>
</evidence>
<feature type="domain" description="Peptidase M14" evidence="9">
    <location>
        <begin position="59"/>
        <end position="348"/>
    </location>
</feature>
<evidence type="ECO:0000256" key="8">
    <source>
        <dbReference type="PROSITE-ProRule" id="PRU01379"/>
    </source>
</evidence>
<dbReference type="EMBL" id="VIIS01001437">
    <property type="protein sequence ID" value="KAF0298301.1"/>
    <property type="molecule type" value="Genomic_DNA"/>
</dbReference>
<dbReference type="PROSITE" id="PS00133">
    <property type="entry name" value="CARBOXYPEPT_ZN_2"/>
    <property type="match status" value="1"/>
</dbReference>
<evidence type="ECO:0000256" key="3">
    <source>
        <dbReference type="ARBA" id="ARBA00022645"/>
    </source>
</evidence>
<dbReference type="SUPFAM" id="SSF53187">
    <property type="entry name" value="Zn-dependent exopeptidases"/>
    <property type="match status" value="1"/>
</dbReference>
<dbReference type="CDD" id="cd11308">
    <property type="entry name" value="Peptidase_M14NE-CP-C_like"/>
    <property type="match status" value="1"/>
</dbReference>
<dbReference type="Pfam" id="PF00246">
    <property type="entry name" value="Peptidase_M14"/>
    <property type="match status" value="2"/>
</dbReference>
<evidence type="ECO:0000256" key="6">
    <source>
        <dbReference type="ARBA" id="ARBA00022833"/>
    </source>
</evidence>
<dbReference type="Proteomes" id="UP000440578">
    <property type="component" value="Unassembled WGS sequence"/>
</dbReference>
<evidence type="ECO:0000256" key="7">
    <source>
        <dbReference type="ARBA" id="ARBA00023180"/>
    </source>
</evidence>
<keyword evidence="4" id="KW-0479">Metal-binding</keyword>
<comment type="caution">
    <text evidence="10">The sequence shown here is derived from an EMBL/GenBank/DDBJ whole genome shotgun (WGS) entry which is preliminary data.</text>
</comment>
<dbReference type="GO" id="GO:0004181">
    <property type="term" value="F:metallocarboxypeptidase activity"/>
    <property type="evidence" value="ECO:0007669"/>
    <property type="project" value="InterPro"/>
</dbReference>
<organism evidence="10 11">
    <name type="scientific">Amphibalanus amphitrite</name>
    <name type="common">Striped barnacle</name>
    <name type="synonym">Balanus amphitrite</name>
    <dbReference type="NCBI Taxonomy" id="1232801"/>
    <lineage>
        <taxon>Eukaryota</taxon>
        <taxon>Metazoa</taxon>
        <taxon>Ecdysozoa</taxon>
        <taxon>Arthropoda</taxon>
        <taxon>Crustacea</taxon>
        <taxon>Multicrustacea</taxon>
        <taxon>Cirripedia</taxon>
        <taxon>Thoracica</taxon>
        <taxon>Thoracicalcarea</taxon>
        <taxon>Balanomorpha</taxon>
        <taxon>Balanoidea</taxon>
        <taxon>Balanidae</taxon>
        <taxon>Amphibalaninae</taxon>
        <taxon>Amphibalanus</taxon>
    </lineage>
</organism>
<dbReference type="PANTHER" id="PTHR11532:SF93">
    <property type="entry name" value="CARBOXYPEPTIDASE E"/>
    <property type="match status" value="1"/>
</dbReference>
<dbReference type="GO" id="GO:0005615">
    <property type="term" value="C:extracellular space"/>
    <property type="evidence" value="ECO:0007669"/>
    <property type="project" value="TreeGrafter"/>
</dbReference>
<name>A0A6A4W8Q8_AMPAM</name>
<keyword evidence="3 10" id="KW-0645">Protease</keyword>
<dbReference type="GO" id="GO:0016485">
    <property type="term" value="P:protein processing"/>
    <property type="evidence" value="ECO:0007669"/>
    <property type="project" value="TreeGrafter"/>
</dbReference>
<dbReference type="PANTHER" id="PTHR11532">
    <property type="entry name" value="PROTEASE M14 CARBOXYPEPTIDASE"/>
    <property type="match status" value="1"/>
</dbReference>
<dbReference type="PRINTS" id="PR00765">
    <property type="entry name" value="CRBOXYPTASEA"/>
</dbReference>
<feature type="active site" description="Proton donor/acceptor" evidence="8">
    <location>
        <position position="318"/>
    </location>
</feature>
<dbReference type="OrthoDB" id="10249045at2759"/>
<dbReference type="SUPFAM" id="SSF49464">
    <property type="entry name" value="Carboxypeptidase regulatory domain-like"/>
    <property type="match status" value="1"/>
</dbReference>
<dbReference type="SMART" id="SM00631">
    <property type="entry name" value="Zn_pept"/>
    <property type="match status" value="1"/>
</dbReference>
<evidence type="ECO:0000256" key="2">
    <source>
        <dbReference type="ARBA" id="ARBA00005988"/>
    </source>
</evidence>
<evidence type="ECO:0000259" key="9">
    <source>
        <dbReference type="PROSITE" id="PS52035"/>
    </source>
</evidence>
<dbReference type="InterPro" id="IPR057247">
    <property type="entry name" value="CARBOXYPEPT_ZN_2"/>
</dbReference>
<dbReference type="AlphaFoldDB" id="A0A6A4W8Q8"/>
<sequence>MRDRNDASAAAAATAVRAPYGPVCSRRWTGGAMAQLRVVTALAAIAAAAVSPGETFVFRHHDNTELLEILEDVHSRCPDISDVYELSETSVRGVPLAVIVLGKQPSKHTPLVPEFRYIANMHGNEVLGRELLLKLADYLCEEYRKDNPEEHRGYVTGRANANRVDLNRDFPDLDRLAYRLQEHQIGANNHLMDLVTGLDHLPQPETMALMRYIVDQPFVLSANMHGGDLVANYPYDESRTGSPTDYSKSPDDNTFRHLALAYAQSHARMGDPKTRACVGSHNFSSTGGITNGAAWYTVAGGMQDFNYLASNDFEITLELGCDKYPPKSVLEQEWKDNLPALINFIWQVHTGVKGLVTDSKNRPIGGAIVHVKNITRINDTMSRNHDINHDVTTFRDGDYYRLLTPGEYEVTVSAPGYVSQKQRVNVVNAPQSEAVVAHFKLEDDTSATAGVDGSQGNFEGGFELERPSVPEQVDENGLRAGRLEAVRRSWINSLYGTGRSY</sequence>
<comment type="cofactor">
    <cofactor evidence="1">
        <name>Zn(2+)</name>
        <dbReference type="ChEBI" id="CHEBI:29105"/>
    </cofactor>
</comment>
<dbReference type="Gene3D" id="2.60.40.1120">
    <property type="entry name" value="Carboxypeptidase-like, regulatory domain"/>
    <property type="match status" value="1"/>
</dbReference>
<dbReference type="GO" id="GO:0008270">
    <property type="term" value="F:zinc ion binding"/>
    <property type="evidence" value="ECO:0007669"/>
    <property type="project" value="InterPro"/>
</dbReference>
<evidence type="ECO:0000256" key="1">
    <source>
        <dbReference type="ARBA" id="ARBA00001947"/>
    </source>
</evidence>
<keyword evidence="6" id="KW-0862">Zinc</keyword>
<dbReference type="Pfam" id="PF13620">
    <property type="entry name" value="CarboxypepD_reg"/>
    <property type="match status" value="1"/>
</dbReference>
<dbReference type="PROSITE" id="PS52035">
    <property type="entry name" value="PEPTIDASE_M14"/>
    <property type="match status" value="1"/>
</dbReference>
<evidence type="ECO:0000313" key="11">
    <source>
        <dbReference type="Proteomes" id="UP000440578"/>
    </source>
</evidence>
<reference evidence="10 11" key="1">
    <citation type="submission" date="2019-07" db="EMBL/GenBank/DDBJ databases">
        <title>Draft genome assembly of a fouling barnacle, Amphibalanus amphitrite (Darwin, 1854): The first reference genome for Thecostraca.</title>
        <authorList>
            <person name="Kim W."/>
        </authorList>
    </citation>
    <scope>NUCLEOTIDE SEQUENCE [LARGE SCALE GENOMIC DNA]</scope>
    <source>
        <strain evidence="10">SNU_AA5</strain>
        <tissue evidence="10">Soma without cirri and trophi</tissue>
    </source>
</reference>
<keyword evidence="5" id="KW-0378">Hydrolase</keyword>
<dbReference type="PROSITE" id="PS00132">
    <property type="entry name" value="CARBOXYPEPT_ZN_1"/>
    <property type="match status" value="1"/>
</dbReference>
<evidence type="ECO:0000313" key="10">
    <source>
        <dbReference type="EMBL" id="KAF0298301.1"/>
    </source>
</evidence>
<dbReference type="InterPro" id="IPR057246">
    <property type="entry name" value="CARBOXYPEPT_ZN_1"/>
</dbReference>
<dbReference type="InterPro" id="IPR050753">
    <property type="entry name" value="Peptidase_M14_domain"/>
</dbReference>
<evidence type="ECO:0000256" key="5">
    <source>
        <dbReference type="ARBA" id="ARBA00022801"/>
    </source>
</evidence>
<dbReference type="InterPro" id="IPR008969">
    <property type="entry name" value="CarboxyPept-like_regulatory"/>
</dbReference>
<comment type="similarity">
    <text evidence="2 8">Belongs to the peptidase M14 family.</text>
</comment>
<proteinExistence type="inferred from homology"/>
<dbReference type="InterPro" id="IPR000834">
    <property type="entry name" value="Peptidase_M14"/>
</dbReference>
<keyword evidence="3 10" id="KW-0121">Carboxypeptidase</keyword>
<dbReference type="GO" id="GO:0006518">
    <property type="term" value="P:peptide metabolic process"/>
    <property type="evidence" value="ECO:0007669"/>
    <property type="project" value="TreeGrafter"/>
</dbReference>
<dbReference type="FunFam" id="2.60.40.1120:FF:000019">
    <property type="entry name" value="Carboxypeptidase D"/>
    <property type="match status" value="1"/>
</dbReference>